<organism evidence="1">
    <name type="scientific">Acidithiobacillus ferrivorans</name>
    <dbReference type="NCBI Taxonomy" id="160808"/>
    <lineage>
        <taxon>Bacteria</taxon>
        <taxon>Pseudomonadati</taxon>
        <taxon>Pseudomonadota</taxon>
        <taxon>Acidithiobacillia</taxon>
        <taxon>Acidithiobacillales</taxon>
        <taxon>Acidithiobacillaceae</taxon>
        <taxon>Acidithiobacillus</taxon>
    </lineage>
</organism>
<reference evidence="2 3" key="3">
    <citation type="submission" date="2017-03" db="EMBL/GenBank/DDBJ databases">
        <authorList>
            <person name="Regsiter A."/>
            <person name="William W."/>
        </authorList>
    </citation>
    <scope>NUCLEOTIDE SEQUENCE [LARGE SCALE GENOMIC DNA]</scope>
    <source>
        <strain evidence="2">PRJEB5721</strain>
    </source>
</reference>
<proteinExistence type="predicted"/>
<dbReference type="EMBL" id="CCCS020000023">
    <property type="protein sequence ID" value="CDQ09415.1"/>
    <property type="molecule type" value="Genomic_DNA"/>
</dbReference>
<dbReference type="Proteomes" id="UP000193925">
    <property type="component" value="Chromosome AFERRI"/>
</dbReference>
<sequence>MSNPSPPAFPPSYMLLQQEGYLISSSLTTGLTELRAAHVHNKGAFYTALFNLSVGFERLLKAIVIIDHMLDNGLAVPTKIQLQARGHKIVDLYDECERIGVKRQLHIPSRTQLDAIDQELLLLLSDFARVTRYHNLDALSASQNGADPLARWGQLIITILSHDVPKRQKDKILAQANIVATAIDDVTFTLMHGLDQTPLTTSEALSLPGLHEQAVRFAVLRFVKILSPVRDLLAGVSHGAYGFGPVPAFPQMHEFLEWLWDDRQYVLRKKKWP</sequence>
<reference evidence="1" key="1">
    <citation type="submission" date="2014-03" db="EMBL/GenBank/DDBJ databases">
        <authorList>
            <person name="Genoscope - CEA"/>
        </authorList>
    </citation>
    <scope>NUCLEOTIDE SEQUENCE [LARGE SCALE GENOMIC DNA]</scope>
    <source>
        <strain evidence="1">CF27</strain>
    </source>
</reference>
<dbReference type="EMBL" id="LT841305">
    <property type="protein sequence ID" value="SMH66349.1"/>
    <property type="molecule type" value="Genomic_DNA"/>
</dbReference>
<keyword evidence="3" id="KW-1185">Reference proteome</keyword>
<gene>
    <name evidence="1" type="ORF">AFERRI_30061</name>
    <name evidence="2" type="ORF">AFERRI_30079</name>
</gene>
<accession>A0A060ULS0</accession>
<evidence type="ECO:0000313" key="2">
    <source>
        <dbReference type="EMBL" id="SMH66349.1"/>
    </source>
</evidence>
<reference evidence="1" key="2">
    <citation type="submission" date="2014-07" db="EMBL/GenBank/DDBJ databases">
        <title>Initial genome analysis of the psychrotolerant acidophile Acidithiobacillus ferrivorans CF27: insights into iron and sulfur oxidation pathways and into biofilm formation.</title>
        <authorList>
            <person name="Talla E."/>
            <person name="Hedrich S."/>
            <person name="Mangenot S."/>
            <person name="Ji B."/>
            <person name="Johnson D.B."/>
            <person name="Barbe V."/>
            <person name="Bonnefoy V."/>
        </authorList>
    </citation>
    <scope>NUCLEOTIDE SEQUENCE [LARGE SCALE GENOMIC DNA]</scope>
    <source>
        <strain evidence="1">CF27</strain>
    </source>
</reference>
<protein>
    <submittedName>
        <fullName evidence="1">Uncharacterized protein</fullName>
    </submittedName>
</protein>
<name>A0A060ULS0_9PROT</name>
<evidence type="ECO:0000313" key="3">
    <source>
        <dbReference type="Proteomes" id="UP000193925"/>
    </source>
</evidence>
<evidence type="ECO:0000313" key="1">
    <source>
        <dbReference type="EMBL" id="CDQ09415.1"/>
    </source>
</evidence>
<dbReference type="AlphaFoldDB" id="A0A060ULS0"/>